<dbReference type="Proteomes" id="UP000516052">
    <property type="component" value="Chromosome"/>
</dbReference>
<accession>A0A7H0IQ17</accession>
<dbReference type="RefSeq" id="WP_187751806.1">
    <property type="nucleotide sequence ID" value="NZ_CP060828.1"/>
</dbReference>
<reference evidence="2 3" key="1">
    <citation type="submission" date="2020-08" db="EMBL/GenBank/DDBJ databases">
        <title>A novel species.</title>
        <authorList>
            <person name="Gao J."/>
        </authorList>
    </citation>
    <scope>NUCLEOTIDE SEQUENCE [LARGE SCALE GENOMIC DNA]</scope>
    <source>
        <strain evidence="2 3">CRXT-G-22</strain>
    </source>
</reference>
<evidence type="ECO:0000313" key="2">
    <source>
        <dbReference type="EMBL" id="QNP74883.1"/>
    </source>
</evidence>
<evidence type="ECO:0000313" key="3">
    <source>
        <dbReference type="Proteomes" id="UP000516052"/>
    </source>
</evidence>
<dbReference type="KEGG" id="sroi:IAG44_39310"/>
<sequence>MSTRRPRAGRRPHPRDRRPQAADFSRVFCGVYGIPPREYRERAAAHPELPHRRAE</sequence>
<evidence type="ECO:0000256" key="1">
    <source>
        <dbReference type="SAM" id="MobiDB-lite"/>
    </source>
</evidence>
<name>A0A7H0IQ17_9ACTN</name>
<keyword evidence="3" id="KW-1185">Reference proteome</keyword>
<feature type="compositionally biased region" description="Basic residues" evidence="1">
    <location>
        <begin position="1"/>
        <end position="16"/>
    </location>
</feature>
<organism evidence="2 3">
    <name type="scientific">Streptomyces roseirectus</name>
    <dbReference type="NCBI Taxonomy" id="2768066"/>
    <lineage>
        <taxon>Bacteria</taxon>
        <taxon>Bacillati</taxon>
        <taxon>Actinomycetota</taxon>
        <taxon>Actinomycetes</taxon>
        <taxon>Kitasatosporales</taxon>
        <taxon>Streptomycetaceae</taxon>
        <taxon>Streptomyces</taxon>
    </lineage>
</organism>
<gene>
    <name evidence="2" type="ORF">IAG44_39310</name>
</gene>
<dbReference type="AlphaFoldDB" id="A0A7H0IQ17"/>
<dbReference type="EMBL" id="CP060828">
    <property type="protein sequence ID" value="QNP74883.1"/>
    <property type="molecule type" value="Genomic_DNA"/>
</dbReference>
<proteinExistence type="predicted"/>
<feature type="region of interest" description="Disordered" evidence="1">
    <location>
        <begin position="1"/>
        <end position="23"/>
    </location>
</feature>
<protein>
    <submittedName>
        <fullName evidence="2">Uncharacterized protein</fullName>
    </submittedName>
</protein>